<evidence type="ECO:0000313" key="3">
    <source>
        <dbReference type="Proteomes" id="UP000192596"/>
    </source>
</evidence>
<feature type="region of interest" description="Disordered" evidence="1">
    <location>
        <begin position="1"/>
        <end position="33"/>
    </location>
</feature>
<name>A0A1V8T7I6_9PEZI</name>
<proteinExistence type="predicted"/>
<reference evidence="3" key="1">
    <citation type="submission" date="2017-03" db="EMBL/GenBank/DDBJ databases">
        <title>Genomes of endolithic fungi from Antarctica.</title>
        <authorList>
            <person name="Coleine C."/>
            <person name="Masonjones S."/>
            <person name="Stajich J.E."/>
        </authorList>
    </citation>
    <scope>NUCLEOTIDE SEQUENCE [LARGE SCALE GENOMIC DNA]</scope>
    <source>
        <strain evidence="3">CCFEE 5527</strain>
    </source>
</reference>
<evidence type="ECO:0000313" key="2">
    <source>
        <dbReference type="EMBL" id="OQO07376.1"/>
    </source>
</evidence>
<keyword evidence="3" id="KW-1185">Reference proteome</keyword>
<dbReference type="EMBL" id="NAJO01000014">
    <property type="protein sequence ID" value="OQO07376.1"/>
    <property type="molecule type" value="Genomic_DNA"/>
</dbReference>
<gene>
    <name evidence="2" type="ORF">B0A48_07073</name>
</gene>
<dbReference type="InParanoid" id="A0A1V8T7I6"/>
<feature type="compositionally biased region" description="Basic and acidic residues" evidence="1">
    <location>
        <begin position="71"/>
        <end position="93"/>
    </location>
</feature>
<sequence length="110" mass="11341">MDRHSSAGDRGDEEAEHTGNPDQNPSYTSYSAEDGASVAALEVYTQVLPGTVKGATPGRAAGAGFGADSGADGRKDGMEGIEGRKEEMEEMKLEKPPGIVVVVGLDCGSR</sequence>
<comment type="caution">
    <text evidence="2">The sequence shown here is derived from an EMBL/GenBank/DDBJ whole genome shotgun (WGS) entry which is preliminary data.</text>
</comment>
<accession>A0A1V8T7I6</accession>
<feature type="region of interest" description="Disordered" evidence="1">
    <location>
        <begin position="51"/>
        <end position="93"/>
    </location>
</feature>
<feature type="compositionally biased region" description="Polar residues" evidence="1">
    <location>
        <begin position="20"/>
        <end position="31"/>
    </location>
</feature>
<organism evidence="2 3">
    <name type="scientific">Cryoendolithus antarcticus</name>
    <dbReference type="NCBI Taxonomy" id="1507870"/>
    <lineage>
        <taxon>Eukaryota</taxon>
        <taxon>Fungi</taxon>
        <taxon>Dikarya</taxon>
        <taxon>Ascomycota</taxon>
        <taxon>Pezizomycotina</taxon>
        <taxon>Dothideomycetes</taxon>
        <taxon>Dothideomycetidae</taxon>
        <taxon>Cladosporiales</taxon>
        <taxon>Cladosporiaceae</taxon>
        <taxon>Cryoendolithus</taxon>
    </lineage>
</organism>
<protein>
    <submittedName>
        <fullName evidence="2">Uncharacterized protein</fullName>
    </submittedName>
</protein>
<feature type="compositionally biased region" description="Basic and acidic residues" evidence="1">
    <location>
        <begin position="1"/>
        <end position="10"/>
    </location>
</feature>
<evidence type="ECO:0000256" key="1">
    <source>
        <dbReference type="SAM" id="MobiDB-lite"/>
    </source>
</evidence>
<dbReference type="AlphaFoldDB" id="A0A1V8T7I6"/>
<dbReference type="Proteomes" id="UP000192596">
    <property type="component" value="Unassembled WGS sequence"/>
</dbReference>